<accession>A0A1Y0IBW9</accession>
<reference evidence="1 2" key="1">
    <citation type="submission" date="2017-05" db="EMBL/GenBank/DDBJ databases">
        <title>Genomic insights into alkan degradation activity of Oleiphilus messinensis.</title>
        <authorList>
            <person name="Kozyavkin S.A."/>
            <person name="Slesarev A.I."/>
            <person name="Golyshin P.N."/>
            <person name="Korzhenkov A."/>
            <person name="Golyshina O.N."/>
            <person name="Toshchakov S.V."/>
        </authorList>
    </citation>
    <scope>NUCLEOTIDE SEQUENCE [LARGE SCALE GENOMIC DNA]</scope>
    <source>
        <strain evidence="1 2">ME102</strain>
    </source>
</reference>
<dbReference type="AlphaFoldDB" id="A0A1Y0IBW9"/>
<evidence type="ECO:0000313" key="1">
    <source>
        <dbReference type="EMBL" id="ARU57649.1"/>
    </source>
</evidence>
<dbReference type="InterPro" id="IPR007338">
    <property type="entry name" value="DUF416"/>
</dbReference>
<evidence type="ECO:0008006" key="3">
    <source>
        <dbReference type="Google" id="ProtNLM"/>
    </source>
</evidence>
<gene>
    <name evidence="1" type="ORF">OLMES_3622</name>
</gene>
<protein>
    <recommendedName>
        <fullName evidence="3">DUF416 family protein</fullName>
    </recommendedName>
</protein>
<evidence type="ECO:0000313" key="2">
    <source>
        <dbReference type="Proteomes" id="UP000196027"/>
    </source>
</evidence>
<sequence>MLKQVLEYELKLHQVQKQLEKLKGWREILFTLALAERSYPNYVLFCELAEVENTKAYRALLDTLWRALEEKTSSSVINALLLKLERLVPDAEAYDMYGVKPALDSCALVESVMFGWLNPENRRALEASQSSLATVTDFIEYAEGEGLDEDELVELFDAHPFVVQESEFQSQCFRLIKPERYPTRELLQKVKRIAANEGVSNIGIALD</sequence>
<organism evidence="1 2">
    <name type="scientific">Oleiphilus messinensis</name>
    <dbReference type="NCBI Taxonomy" id="141451"/>
    <lineage>
        <taxon>Bacteria</taxon>
        <taxon>Pseudomonadati</taxon>
        <taxon>Pseudomonadota</taxon>
        <taxon>Gammaproteobacteria</taxon>
        <taxon>Oceanospirillales</taxon>
        <taxon>Oleiphilaceae</taxon>
        <taxon>Oleiphilus</taxon>
    </lineage>
</organism>
<dbReference type="Pfam" id="PF04222">
    <property type="entry name" value="DUF416"/>
    <property type="match status" value="1"/>
</dbReference>
<dbReference type="InterPro" id="IPR023381">
    <property type="entry name" value="YP001051499.1-like_dom_sf"/>
</dbReference>
<dbReference type="KEGG" id="ome:OLMES_3622"/>
<dbReference type="EMBL" id="CP021425">
    <property type="protein sequence ID" value="ARU57649.1"/>
    <property type="molecule type" value="Genomic_DNA"/>
</dbReference>
<dbReference type="RefSeq" id="WP_087462516.1">
    <property type="nucleotide sequence ID" value="NZ_CP021425.1"/>
</dbReference>
<name>A0A1Y0IBW9_9GAMM</name>
<dbReference type="Gene3D" id="1.20.1590.10">
    <property type="entry name" value="YP_001051499.1 domain like"/>
    <property type="match status" value="1"/>
</dbReference>
<dbReference type="OrthoDB" id="9204516at2"/>
<keyword evidence="2" id="KW-1185">Reference proteome</keyword>
<dbReference type="Proteomes" id="UP000196027">
    <property type="component" value="Chromosome"/>
</dbReference>
<proteinExistence type="predicted"/>